<evidence type="ECO:0000259" key="1">
    <source>
        <dbReference type="PROSITE" id="PS50104"/>
    </source>
</evidence>
<reference evidence="2 3" key="1">
    <citation type="submission" date="2018-08" db="EMBL/GenBank/DDBJ databases">
        <title>Acidipila sp. 4G-K13, an acidobacterium isolated from forest soil.</title>
        <authorList>
            <person name="Gao Z.-H."/>
            <person name="Qiu L.-H."/>
        </authorList>
    </citation>
    <scope>NUCLEOTIDE SEQUENCE [LARGE SCALE GENOMIC DNA]</scope>
    <source>
        <strain evidence="2 3">4G-K13</strain>
    </source>
</reference>
<accession>A0A372IJC7</accession>
<dbReference type="PROSITE" id="PS50104">
    <property type="entry name" value="TIR"/>
    <property type="match status" value="1"/>
</dbReference>
<dbReference type="SUPFAM" id="SSF52200">
    <property type="entry name" value="Toll/Interleukin receptor TIR domain"/>
    <property type="match status" value="1"/>
</dbReference>
<proteinExistence type="predicted"/>
<gene>
    <name evidence="2" type="ORF">D0Y96_19485</name>
</gene>
<feature type="domain" description="TIR" evidence="1">
    <location>
        <begin position="7"/>
        <end position="170"/>
    </location>
</feature>
<comment type="caution">
    <text evidence="2">The sequence shown here is derived from an EMBL/GenBank/DDBJ whole genome shotgun (WGS) entry which is preliminary data.</text>
</comment>
<dbReference type="RefSeq" id="WP_117303388.1">
    <property type="nucleotide sequence ID" value="NZ_QVQT02000008.1"/>
</dbReference>
<dbReference type="Gene3D" id="3.40.50.10140">
    <property type="entry name" value="Toll/interleukin-1 receptor homology (TIR) domain"/>
    <property type="match status" value="1"/>
</dbReference>
<keyword evidence="3" id="KW-1185">Reference proteome</keyword>
<dbReference type="Pfam" id="PF13271">
    <property type="entry name" value="DUF4062"/>
    <property type="match status" value="1"/>
</dbReference>
<evidence type="ECO:0000313" key="2">
    <source>
        <dbReference type="EMBL" id="RFU14988.1"/>
    </source>
</evidence>
<dbReference type="AlphaFoldDB" id="A0A372IJC7"/>
<dbReference type="Proteomes" id="UP000264702">
    <property type="component" value="Unassembled WGS sequence"/>
</dbReference>
<dbReference type="InterPro" id="IPR000157">
    <property type="entry name" value="TIR_dom"/>
</dbReference>
<dbReference type="OrthoDB" id="104289at2"/>
<dbReference type="GO" id="GO:0007165">
    <property type="term" value="P:signal transduction"/>
    <property type="evidence" value="ECO:0007669"/>
    <property type="project" value="InterPro"/>
</dbReference>
<keyword evidence="2" id="KW-0675">Receptor</keyword>
<dbReference type="InterPro" id="IPR035897">
    <property type="entry name" value="Toll_tir_struct_dom_sf"/>
</dbReference>
<organism evidence="2 3">
    <name type="scientific">Paracidobacterium acidisoli</name>
    <dbReference type="NCBI Taxonomy" id="2303751"/>
    <lineage>
        <taxon>Bacteria</taxon>
        <taxon>Pseudomonadati</taxon>
        <taxon>Acidobacteriota</taxon>
        <taxon>Terriglobia</taxon>
        <taxon>Terriglobales</taxon>
        <taxon>Acidobacteriaceae</taxon>
        <taxon>Paracidobacterium</taxon>
    </lineage>
</organism>
<dbReference type="Pfam" id="PF13676">
    <property type="entry name" value="TIR_2"/>
    <property type="match status" value="1"/>
</dbReference>
<evidence type="ECO:0000313" key="3">
    <source>
        <dbReference type="Proteomes" id="UP000264702"/>
    </source>
</evidence>
<protein>
    <submittedName>
        <fullName evidence="2">Toll/interleukin-1 receptor domain-containing protein</fullName>
    </submittedName>
</protein>
<dbReference type="InterPro" id="IPR025139">
    <property type="entry name" value="DUF4062"/>
</dbReference>
<dbReference type="EMBL" id="QVQT01000008">
    <property type="protein sequence ID" value="RFU14988.1"/>
    <property type="molecule type" value="Genomic_DNA"/>
</dbReference>
<sequence length="492" mass="56779">MAFLRQFDDDVFISYAWKDDEPVIEGEKGWVTHFHRDLRSRLAQWLGAEAKIWRDEHEIKGNDPFADKIKSQLPRTAVLISVISPLYFHSEWCRAEFDAFLASANEDTTLPVPVLKRLFKVVKTPVEGRIQPPEMQAVTGYEFYELDGKTAYEYNREFGEKWRYKYADELNRVAYDLAEFLRSLSGVRQAEPLGTIYLAETTSDLRAAREEVKRDLIHRGYAVLPDRPLAQDGANFRDQVRESLSKCSLSIHLVGERYGIVPEGETQSLTELQADLAAERCEIEGFRRVLWMPMDLKTGDARQQALINHLENDSDAQKKTDVLKTRLEDLKSLVEDVFQRKAVTPPVVKPPVRRGPLRIYIIADQQDLEQGLVAPLEDYLFNQGYEVICSLAGPDEKQTREDHVENLRLCDASIIFYGTAGEFWLRAKLNDFRKVLDARVEPVLSRCIYIAAPETDQKRRLQTREALLVRNFHEFSGDALQPFLEQLRRKPE</sequence>
<name>A0A372IJC7_9BACT</name>